<name>A0A0E9PNM5_ANGAN</name>
<evidence type="ECO:0000313" key="1">
    <source>
        <dbReference type="EMBL" id="JAH05695.1"/>
    </source>
</evidence>
<reference evidence="1" key="2">
    <citation type="journal article" date="2015" name="Fish Shellfish Immunol.">
        <title>Early steps in the European eel (Anguilla anguilla)-Vibrio vulnificus interaction in the gills: Role of the RtxA13 toxin.</title>
        <authorList>
            <person name="Callol A."/>
            <person name="Pajuelo D."/>
            <person name="Ebbesson L."/>
            <person name="Teles M."/>
            <person name="MacKenzie S."/>
            <person name="Amaro C."/>
        </authorList>
    </citation>
    <scope>NUCLEOTIDE SEQUENCE</scope>
</reference>
<proteinExistence type="predicted"/>
<dbReference type="AlphaFoldDB" id="A0A0E9PNM5"/>
<accession>A0A0E9PNM5</accession>
<organism evidence="1">
    <name type="scientific">Anguilla anguilla</name>
    <name type="common">European freshwater eel</name>
    <name type="synonym">Muraena anguilla</name>
    <dbReference type="NCBI Taxonomy" id="7936"/>
    <lineage>
        <taxon>Eukaryota</taxon>
        <taxon>Metazoa</taxon>
        <taxon>Chordata</taxon>
        <taxon>Craniata</taxon>
        <taxon>Vertebrata</taxon>
        <taxon>Euteleostomi</taxon>
        <taxon>Actinopterygii</taxon>
        <taxon>Neopterygii</taxon>
        <taxon>Teleostei</taxon>
        <taxon>Anguilliformes</taxon>
        <taxon>Anguillidae</taxon>
        <taxon>Anguilla</taxon>
    </lineage>
</organism>
<reference evidence="1" key="1">
    <citation type="submission" date="2014-11" db="EMBL/GenBank/DDBJ databases">
        <authorList>
            <person name="Amaro Gonzalez C."/>
        </authorList>
    </citation>
    <scope>NUCLEOTIDE SEQUENCE</scope>
</reference>
<protein>
    <submittedName>
        <fullName evidence="1">Uncharacterized protein</fullName>
    </submittedName>
</protein>
<dbReference type="EMBL" id="GBXM01102882">
    <property type="protein sequence ID" value="JAH05695.1"/>
    <property type="molecule type" value="Transcribed_RNA"/>
</dbReference>
<sequence>MYFCYQFTLLLYAFMVAGTFS</sequence>